<evidence type="ECO:0000313" key="8">
    <source>
        <dbReference type="EMBL" id="CAB5227060.1"/>
    </source>
</evidence>
<dbReference type="InterPro" id="IPR013520">
    <property type="entry name" value="Ribonucl_H"/>
</dbReference>
<keyword evidence="5" id="KW-0378">Hydrolase</keyword>
<name>A0A6J5RPS4_9CAUD</name>
<evidence type="ECO:0000313" key="6">
    <source>
        <dbReference type="EMBL" id="CAB4212417.1"/>
    </source>
</evidence>
<dbReference type="SMART" id="SM00479">
    <property type="entry name" value="EXOIII"/>
    <property type="match status" value="1"/>
</dbReference>
<keyword evidence="5" id="KW-0269">Exonuclease</keyword>
<dbReference type="GO" id="GO:0045004">
    <property type="term" value="P:DNA replication proofreading"/>
    <property type="evidence" value="ECO:0007669"/>
    <property type="project" value="TreeGrafter"/>
</dbReference>
<dbReference type="SUPFAM" id="SSF53098">
    <property type="entry name" value="Ribonuclease H-like"/>
    <property type="match status" value="1"/>
</dbReference>
<proteinExistence type="predicted"/>
<dbReference type="EMBL" id="LR797447">
    <property type="protein sequence ID" value="CAB4217074.1"/>
    <property type="molecule type" value="Genomic_DNA"/>
</dbReference>
<dbReference type="EMBL" id="LR796936">
    <property type="protein sequence ID" value="CAB4176267.1"/>
    <property type="molecule type" value="Genomic_DNA"/>
</dbReference>
<accession>A0A6J5RPS4</accession>
<dbReference type="InterPro" id="IPR012337">
    <property type="entry name" value="RNaseH-like_sf"/>
</dbReference>
<dbReference type="EMBL" id="LR797385">
    <property type="protein sequence ID" value="CAB4212417.1"/>
    <property type="molecule type" value="Genomic_DNA"/>
</dbReference>
<sequence>MIFFDVETTGLITNEALPLEMQPRIIEIAALKTDDDGNELETFSCRINPGVKLEAIITKITGLTDNDLTDAIKFPAVFNDLAGFFRGETTMLAHNARFDLMMLVFELQRIDAQWKFPFCSNIIDTKQFWERSLEKWAKSFFGEKFTQTHRALDDVMLLRDCYFNYLKRNHETQ</sequence>
<dbReference type="PANTHER" id="PTHR30231:SF41">
    <property type="entry name" value="DNA POLYMERASE III SUBUNIT EPSILON"/>
    <property type="match status" value="1"/>
</dbReference>
<evidence type="ECO:0000313" key="4">
    <source>
        <dbReference type="EMBL" id="CAB4183008.1"/>
    </source>
</evidence>
<feature type="domain" description="Exonuclease" evidence="1">
    <location>
        <begin position="1"/>
        <end position="171"/>
    </location>
</feature>
<dbReference type="EMBL" id="LR798371">
    <property type="protein sequence ID" value="CAB5227060.1"/>
    <property type="molecule type" value="Genomic_DNA"/>
</dbReference>
<dbReference type="CDD" id="cd06127">
    <property type="entry name" value="DEDDh"/>
    <property type="match status" value="1"/>
</dbReference>
<keyword evidence="5" id="KW-0540">Nuclease</keyword>
<dbReference type="EMBL" id="LR796850">
    <property type="protein sequence ID" value="CAB4170186.1"/>
    <property type="molecule type" value="Genomic_DNA"/>
</dbReference>
<evidence type="ECO:0000313" key="7">
    <source>
        <dbReference type="EMBL" id="CAB4217074.1"/>
    </source>
</evidence>
<evidence type="ECO:0000259" key="1">
    <source>
        <dbReference type="SMART" id="SM00479"/>
    </source>
</evidence>
<dbReference type="Gene3D" id="3.30.420.10">
    <property type="entry name" value="Ribonuclease H-like superfamily/Ribonuclease H"/>
    <property type="match status" value="1"/>
</dbReference>
<protein>
    <submittedName>
        <fullName evidence="5">DnaQ DNA polymerase III, epsilon subunit and related 3'-5' exonucleases</fullName>
    </submittedName>
</protein>
<gene>
    <name evidence="4" type="ORF">UFOVP1082_11</name>
    <name evidence="5" type="ORF">UFOVP1322_55</name>
    <name evidence="6" type="ORF">UFOVP1434_18</name>
    <name evidence="8" type="ORF">UFOVP1529_5</name>
    <name evidence="7" type="ORF">UFOVP1593_11</name>
    <name evidence="2" type="ORF">UFOVP906_48</name>
    <name evidence="3" type="ORF">UFOVP992_15</name>
</gene>
<evidence type="ECO:0000313" key="2">
    <source>
        <dbReference type="EMBL" id="CAB4170186.1"/>
    </source>
</evidence>
<dbReference type="Pfam" id="PF00929">
    <property type="entry name" value="RNase_T"/>
    <property type="match status" value="1"/>
</dbReference>
<evidence type="ECO:0000313" key="5">
    <source>
        <dbReference type="EMBL" id="CAB4198022.1"/>
    </source>
</evidence>
<dbReference type="GO" id="GO:0003676">
    <property type="term" value="F:nucleic acid binding"/>
    <property type="evidence" value="ECO:0007669"/>
    <property type="project" value="InterPro"/>
</dbReference>
<dbReference type="EMBL" id="LR797256">
    <property type="protein sequence ID" value="CAB4198022.1"/>
    <property type="molecule type" value="Genomic_DNA"/>
</dbReference>
<evidence type="ECO:0000313" key="3">
    <source>
        <dbReference type="EMBL" id="CAB4176267.1"/>
    </source>
</evidence>
<dbReference type="EMBL" id="LR797035">
    <property type="protein sequence ID" value="CAB4183008.1"/>
    <property type="molecule type" value="Genomic_DNA"/>
</dbReference>
<organism evidence="5">
    <name type="scientific">uncultured Caudovirales phage</name>
    <dbReference type="NCBI Taxonomy" id="2100421"/>
    <lineage>
        <taxon>Viruses</taxon>
        <taxon>Duplodnaviria</taxon>
        <taxon>Heunggongvirae</taxon>
        <taxon>Uroviricota</taxon>
        <taxon>Caudoviricetes</taxon>
        <taxon>Peduoviridae</taxon>
        <taxon>Maltschvirus</taxon>
        <taxon>Maltschvirus maltsch</taxon>
    </lineage>
</organism>
<dbReference type="GO" id="GO:0008408">
    <property type="term" value="F:3'-5' exonuclease activity"/>
    <property type="evidence" value="ECO:0007669"/>
    <property type="project" value="TreeGrafter"/>
</dbReference>
<dbReference type="PANTHER" id="PTHR30231">
    <property type="entry name" value="DNA POLYMERASE III SUBUNIT EPSILON"/>
    <property type="match status" value="1"/>
</dbReference>
<dbReference type="InterPro" id="IPR036397">
    <property type="entry name" value="RNaseH_sf"/>
</dbReference>
<reference evidence="5" key="1">
    <citation type="submission" date="2020-05" db="EMBL/GenBank/DDBJ databases">
        <authorList>
            <person name="Chiriac C."/>
            <person name="Salcher M."/>
            <person name="Ghai R."/>
            <person name="Kavagutti S V."/>
        </authorList>
    </citation>
    <scope>NUCLEOTIDE SEQUENCE</scope>
</reference>